<dbReference type="STRING" id="106004.A0A1Y2DYF6"/>
<sequence>MRYLDTKMASDASPASQQLTAVRERLVQEIRKASGKSKGKGKAQAAGGEKMDVDAAEQPREPIDFAGTFSLALETLGAAPPSTQASAKVLSAAVLAFDVIQLLLQRSISLLATKAPSSEDLVALYQPTFLVNLANTVCAAWGDVGPAALLQKCRESLNSLLDLCDALGSRVVAEHLRSRVLVEPWNAKRSLNAFDCIMTRFTVQEMQPFAVRQDEAIETGVLRRLTEGMTQSDETATLAGRIAVKWVEKVWATKPANEQFWVSPVADACRSGEKGRNNICFYLLTPLLTKRKAAFKELMSRGGFLEGASLSAEGELEASLAILKVGNAAGLIELDDSTAPSDEPSAKLRLPTALLSTCLYHASPSLRCSALSLLVISSSTSYALPSSTFPLLRTFYTYSLGDEDGEFRMTSVALAGKLLLRLRDSAWKAQRRVDKNDEPEAKAYVELVRSFVSWWAQELLFNLNPAKPFRIKMNALRLLDLVFQANLDARFGKIAGSRVADDSSKEATTGYSSYRRTAPTPVPQFQAKHRRIDVDSAGGKLEDSAGSWPFAIDLVTPETTFTLLRLLLSTYTALRSLGISLLEQFPAPLPGYEGVDGGEKAKQELLVPALRMIRSGREAEASAGAGIVGLVWRKWVLEGEGTWNLAEIGGWGASDTKGPAGFAFLNSLMDLADTQLAAHASDLGRAASTTPMHGTLLALRHLLVSIPLPSFSTLSTDAERRAIFHRALSIVERVWDVTAPVLAASAPEGAAETTDTEEARALRFEEGDVKIEADETAEGSGGPMHKIILSATWRAMKEAGELMETILRLPSELGAEGFQSIWSLDEVKHIGSLFATWLARIRHRGAFMALSPCYSRACSALLLCKDWPEVQGLPVQWLRNHIDSIISQKISITRRSAGIPYCILGILTAVLPTDKASFDRAFVRLFEIAESKSTDILDESRVHAMNTLRTTFLDAKCSAAVGPYIERGFLIAISMFWSSNWICRNVAMMTYASLVTRSFSSRRTNLDRDHESLVKRLTALDFFGRYPSLHGVLKSELEFSSREHLNDLPTSDLHSSLFSVLMLLSLLQSPNRVELGAEAPTDAFVPIVKACATSRVWKIRDAAGDALTGLIPPLEVAGVCVELLEGIQACSENELHGRLVQVLRLLEASGALASSDLTTLHAKIEALATPLLARHHSFAVRTTYLSIARVCASSHSYRSTSILNLVHLELDASRSWPQHLFHLPSAENFVAAAFLLALTYEPTDATLVAAGLAAPFLEVQRLSLAHLDLDNESPSDEIKTLRRALVPQLLALAESEKDASECRITAIELLTRSEWSKDDERLEQTIALLLKQHASTVIVPLREALLPLISKLVSTTGDPAHAETVLALIEPVSSVDESIESREAAARALRELRTPSAVKSDLFARLLLRLLQDDDVTVREYAGEVVTREWSEGLLVSDRRSVEMVLSSAGPTSLEQYRSELDADLSLLSNPSSLLFAIEKPNIFKDDLLETEFLTSTSPDPLETLKGALLSLEGALKAFKGGEGPLGLLGNELVSKWAFRLLQKRELVGGEARELEKQLRRSYLSKQ</sequence>
<evidence type="ECO:0000259" key="4">
    <source>
        <dbReference type="Pfam" id="PF10350"/>
    </source>
</evidence>
<evidence type="ECO:0000313" key="8">
    <source>
        <dbReference type="Proteomes" id="UP000193467"/>
    </source>
</evidence>
<dbReference type="InterPro" id="IPR011989">
    <property type="entry name" value="ARM-like"/>
</dbReference>
<dbReference type="Pfam" id="PF25151">
    <property type="entry name" value="TPR_Trm732_C"/>
    <property type="match status" value="1"/>
</dbReference>
<name>A0A1Y2DYF6_9BASI</name>
<reference evidence="7 8" key="1">
    <citation type="submission" date="2016-07" db="EMBL/GenBank/DDBJ databases">
        <title>Pervasive Adenine N6-methylation of Active Genes in Fungi.</title>
        <authorList>
            <consortium name="DOE Joint Genome Institute"/>
            <person name="Mondo S.J."/>
            <person name="Dannebaum R.O."/>
            <person name="Kuo R.C."/>
            <person name="Labutti K."/>
            <person name="Haridas S."/>
            <person name="Kuo A."/>
            <person name="Salamov A."/>
            <person name="Ahrendt S.R."/>
            <person name="Lipzen A."/>
            <person name="Sullivan W."/>
            <person name="Andreopoulos W.B."/>
            <person name="Clum A."/>
            <person name="Lindquist E."/>
            <person name="Daum C."/>
            <person name="Ramamoorthy G.K."/>
            <person name="Gryganskyi A."/>
            <person name="Culley D."/>
            <person name="Magnuson J.K."/>
            <person name="James T.Y."/>
            <person name="O'Malley M.A."/>
            <person name="Stajich J.E."/>
            <person name="Spatafora J.W."/>
            <person name="Visel A."/>
            <person name="Grigoriev I.V."/>
        </authorList>
    </citation>
    <scope>NUCLEOTIDE SEQUENCE [LARGE SCALE GENOMIC DNA]</scope>
    <source>
        <strain evidence="7 8">62-1032</strain>
    </source>
</reference>
<dbReference type="Gene3D" id="1.25.10.10">
    <property type="entry name" value="Leucine-rich Repeat Variant"/>
    <property type="match status" value="1"/>
</dbReference>
<dbReference type="EMBL" id="MCGR01000068">
    <property type="protein sequence ID" value="ORY63675.1"/>
    <property type="molecule type" value="Genomic_DNA"/>
</dbReference>
<dbReference type="FunCoup" id="A0A1Y2DYF6">
    <property type="interactions" value="286"/>
</dbReference>
<dbReference type="Proteomes" id="UP000193467">
    <property type="component" value="Unassembled WGS sequence"/>
</dbReference>
<dbReference type="Pfam" id="PF25150">
    <property type="entry name" value="TPR_Trm732"/>
    <property type="match status" value="1"/>
</dbReference>
<feature type="domain" description="DUF2428" evidence="4">
    <location>
        <begin position="723"/>
        <end position="981"/>
    </location>
</feature>
<dbReference type="Pfam" id="PF10350">
    <property type="entry name" value="DUF2428"/>
    <property type="match status" value="1"/>
</dbReference>
<keyword evidence="8" id="KW-1185">Reference proteome</keyword>
<accession>A0A1Y2DYF6</accession>
<protein>
    <submittedName>
        <fullName evidence="7">Putative death-receptor fusion protein-domain-containing protein</fullName>
    </submittedName>
</protein>
<gene>
    <name evidence="7" type="ORF">BCR35DRAFT_308837</name>
</gene>
<feature type="domain" description="tRNA (32-2'-O)-methyltransferase regulator THADA-like TPR repeats region" evidence="5">
    <location>
        <begin position="259"/>
        <end position="491"/>
    </location>
</feature>
<dbReference type="InterPro" id="IPR051954">
    <property type="entry name" value="tRNA_methyltransferase_THADA"/>
</dbReference>
<keyword evidence="2" id="KW-0819">tRNA processing</keyword>
<dbReference type="InterPro" id="IPR056843">
    <property type="entry name" value="THADA-like_TPR"/>
</dbReference>
<dbReference type="GO" id="GO:0030488">
    <property type="term" value="P:tRNA methylation"/>
    <property type="evidence" value="ECO:0007669"/>
    <property type="project" value="TreeGrafter"/>
</dbReference>
<evidence type="ECO:0000256" key="2">
    <source>
        <dbReference type="ARBA" id="ARBA00022694"/>
    </source>
</evidence>
<comment type="caution">
    <text evidence="7">The sequence shown here is derived from an EMBL/GenBank/DDBJ whole genome shotgun (WGS) entry which is preliminary data.</text>
</comment>
<dbReference type="PANTHER" id="PTHR14387">
    <property type="entry name" value="THADA/DEATH RECEPTOR INTERACTING PROTEIN"/>
    <property type="match status" value="1"/>
</dbReference>
<feature type="region of interest" description="Disordered" evidence="3">
    <location>
        <begin position="32"/>
        <end position="54"/>
    </location>
</feature>
<dbReference type="InParanoid" id="A0A1Y2DYF6"/>
<dbReference type="InterPro" id="IPR056842">
    <property type="entry name" value="THADA-like_TPR_C"/>
</dbReference>
<organism evidence="7 8">
    <name type="scientific">Leucosporidium creatinivorum</name>
    <dbReference type="NCBI Taxonomy" id="106004"/>
    <lineage>
        <taxon>Eukaryota</taxon>
        <taxon>Fungi</taxon>
        <taxon>Dikarya</taxon>
        <taxon>Basidiomycota</taxon>
        <taxon>Pucciniomycotina</taxon>
        <taxon>Microbotryomycetes</taxon>
        <taxon>Leucosporidiales</taxon>
        <taxon>Leucosporidium</taxon>
    </lineage>
</organism>
<dbReference type="OrthoDB" id="734129at2759"/>
<dbReference type="PANTHER" id="PTHR14387:SF0">
    <property type="entry name" value="DUF2428 DOMAIN-CONTAINING PROTEIN"/>
    <property type="match status" value="1"/>
</dbReference>
<evidence type="ECO:0000259" key="6">
    <source>
        <dbReference type="Pfam" id="PF25151"/>
    </source>
</evidence>
<comment type="similarity">
    <text evidence="1">Belongs to the THADA family.</text>
</comment>
<evidence type="ECO:0000313" key="7">
    <source>
        <dbReference type="EMBL" id="ORY63675.1"/>
    </source>
</evidence>
<evidence type="ECO:0000256" key="1">
    <source>
        <dbReference type="ARBA" id="ARBA00010409"/>
    </source>
</evidence>
<proteinExistence type="inferred from homology"/>
<dbReference type="InterPro" id="IPR019442">
    <property type="entry name" value="THADA/TRM732_DUF2428"/>
</dbReference>
<dbReference type="InterPro" id="IPR016024">
    <property type="entry name" value="ARM-type_fold"/>
</dbReference>
<keyword evidence="7" id="KW-0675">Receptor</keyword>
<evidence type="ECO:0000256" key="3">
    <source>
        <dbReference type="SAM" id="MobiDB-lite"/>
    </source>
</evidence>
<dbReference type="GO" id="GO:0005829">
    <property type="term" value="C:cytosol"/>
    <property type="evidence" value="ECO:0007669"/>
    <property type="project" value="TreeGrafter"/>
</dbReference>
<evidence type="ECO:0000259" key="5">
    <source>
        <dbReference type="Pfam" id="PF25150"/>
    </source>
</evidence>
<feature type="domain" description="tRNA (32-2'-O)-methyltransferase regulator THADA-like C-terminal TPR repeats region" evidence="6">
    <location>
        <begin position="984"/>
        <end position="1145"/>
    </location>
</feature>
<dbReference type="SUPFAM" id="SSF48371">
    <property type="entry name" value="ARM repeat"/>
    <property type="match status" value="1"/>
</dbReference>